<organism evidence="4 5">
    <name type="scientific">Xanthomonas axonopodis pv. citri (strain 306)</name>
    <dbReference type="NCBI Taxonomy" id="190486"/>
    <lineage>
        <taxon>Bacteria</taxon>
        <taxon>Pseudomonadati</taxon>
        <taxon>Pseudomonadota</taxon>
        <taxon>Gammaproteobacteria</taxon>
        <taxon>Lysobacterales</taxon>
        <taxon>Lysobacteraceae</taxon>
        <taxon>Xanthomonas</taxon>
    </lineage>
</organism>
<evidence type="ECO:0000256" key="3">
    <source>
        <dbReference type="ARBA" id="ARBA00022691"/>
    </source>
</evidence>
<dbReference type="AlphaFoldDB" id="A0AAI8ESJ3"/>
<accession>A0AAI8ESJ3</accession>
<dbReference type="CDD" id="cd02440">
    <property type="entry name" value="AdoMet_MTases"/>
    <property type="match status" value="1"/>
</dbReference>
<reference evidence="4 5" key="1">
    <citation type="journal article" date="2002" name="Nature">
        <title>Comparison of the genomes of two Xanthomonas pathogens with differing host specificities.</title>
        <authorList>
            <person name="da Silva A.C."/>
            <person name="Ferro J.A."/>
            <person name="Reinach F.C."/>
            <person name="Farah C.S."/>
            <person name="Furlan L.R."/>
            <person name="Quaggio R.B."/>
            <person name="Monteiro-Vitorello C.B."/>
            <person name="Van Sluys M.A."/>
            <person name="Almeida N.F."/>
            <person name="Alves L.M."/>
            <person name="do Amaral A.M."/>
            <person name="Bertolini M.C."/>
            <person name="Camargo L.E."/>
            <person name="Camarotte G."/>
            <person name="Cannavan F."/>
            <person name="Cardozo J."/>
            <person name="Chambergo F."/>
            <person name="Ciapina L.P."/>
            <person name="Cicarelli R.M."/>
            <person name="Coutinho L.L."/>
            <person name="Cursino-Santos J.R."/>
            <person name="El-Dorry H."/>
            <person name="Faria J.B."/>
            <person name="Ferreira A.J."/>
            <person name="Ferreira R.C."/>
            <person name="Ferro M.I."/>
            <person name="Formighieri E.F."/>
            <person name="Franco M.C."/>
            <person name="Greggio C.C."/>
            <person name="Gruber A."/>
            <person name="Katsuyama A.M."/>
            <person name="Kishi L.T."/>
            <person name="Leite R.P."/>
            <person name="Lemos E.G."/>
            <person name="Lemos M.V."/>
            <person name="Locali E.C."/>
            <person name="Machado M.A."/>
            <person name="Madeira A.M."/>
            <person name="Martinez-Rossi N.M."/>
            <person name="Martins E.C."/>
            <person name="Meidanis J."/>
            <person name="Menck C.F."/>
            <person name="Miyaki C.Y."/>
            <person name="Moon D.H."/>
            <person name="Moreira L.M."/>
            <person name="Novo M.T."/>
            <person name="Okura V.K."/>
            <person name="Oliveira M.C."/>
            <person name="Oliveira V.R."/>
            <person name="Pereira H.A."/>
            <person name="Rossi A."/>
            <person name="Sena J.A."/>
            <person name="Silva C."/>
            <person name="de Souza R.F."/>
            <person name="Spinola L.A."/>
            <person name="Takita M.A."/>
            <person name="Tamura R.E."/>
            <person name="Teixeira E.C."/>
            <person name="Tezza R.I."/>
            <person name="Trindade dos Santos M."/>
            <person name="Truffi D."/>
            <person name="Tsai S.M."/>
            <person name="White F.F."/>
            <person name="Setubal J.C."/>
            <person name="Kitajima J.P."/>
        </authorList>
    </citation>
    <scope>NUCLEOTIDE SEQUENCE [LARGE SCALE GENOMIC DNA]</scope>
    <source>
        <strain evidence="4 5">306</strain>
    </source>
</reference>
<dbReference type="GO" id="GO:0032259">
    <property type="term" value="P:methylation"/>
    <property type="evidence" value="ECO:0007669"/>
    <property type="project" value="UniProtKB-KW"/>
</dbReference>
<dbReference type="PANTHER" id="PTHR43167">
    <property type="entry name" value="PUTATIVE (AFU_ORTHOLOGUE AFUA_6G01830)-RELATED"/>
    <property type="match status" value="1"/>
</dbReference>
<protein>
    <submittedName>
        <fullName evidence="4">O-methyltransferase</fullName>
    </submittedName>
</protein>
<evidence type="ECO:0000313" key="4">
    <source>
        <dbReference type="EMBL" id="AAM36974.1"/>
    </source>
</evidence>
<dbReference type="Gene3D" id="3.40.50.150">
    <property type="entry name" value="Vaccinia Virus protein VP39"/>
    <property type="match status" value="1"/>
</dbReference>
<dbReference type="Pfam" id="PF01596">
    <property type="entry name" value="Methyltransf_3"/>
    <property type="match status" value="1"/>
</dbReference>
<dbReference type="PANTHER" id="PTHR43167:SF1">
    <property type="entry name" value="PUTATIVE (AFU_ORTHOLOGUE AFUA_6G01830)-RELATED"/>
    <property type="match status" value="1"/>
</dbReference>
<keyword evidence="1" id="KW-0489">Methyltransferase</keyword>
<keyword evidence="3" id="KW-0949">S-adenosyl-L-methionine</keyword>
<dbReference type="Proteomes" id="UP000000576">
    <property type="component" value="Chromosome"/>
</dbReference>
<dbReference type="InterPro" id="IPR029063">
    <property type="entry name" value="SAM-dependent_MTases_sf"/>
</dbReference>
<proteinExistence type="predicted"/>
<name>A0AAI8ESJ3_XANAC</name>
<dbReference type="EMBL" id="AE008923">
    <property type="protein sequence ID" value="AAM36974.1"/>
    <property type="molecule type" value="Genomic_DNA"/>
</dbReference>
<dbReference type="SUPFAM" id="SSF53335">
    <property type="entry name" value="S-adenosyl-L-methionine-dependent methyltransferases"/>
    <property type="match status" value="1"/>
</dbReference>
<evidence type="ECO:0000256" key="2">
    <source>
        <dbReference type="ARBA" id="ARBA00022679"/>
    </source>
</evidence>
<dbReference type="InterPro" id="IPR002935">
    <property type="entry name" value="SAM_O-MeTrfase"/>
</dbReference>
<dbReference type="KEGG" id="xac:XAC2121"/>
<evidence type="ECO:0000313" key="5">
    <source>
        <dbReference type="Proteomes" id="UP000000576"/>
    </source>
</evidence>
<keyword evidence="2" id="KW-0808">Transferase</keyword>
<sequence>MPRPWHTLHQSTDGQGMRTLRDLKEELSRFGADNDAVETARGKRMLNITPETGELLALLVHATGARQVVEVGTSNGYSTLWLAEAVIVVGGHVITLEHAEDKAALAAANFVRAGLRAHITQVLGDAGAWLETVDDGSVDLLFLDADRGAYARWWPQLRRVLKRGTGLLVVDNATSHATEMAAFMQAVRADISFRCSELPVGNGQFMAVRVAD</sequence>
<evidence type="ECO:0000256" key="1">
    <source>
        <dbReference type="ARBA" id="ARBA00022603"/>
    </source>
</evidence>
<dbReference type="GO" id="GO:0008171">
    <property type="term" value="F:O-methyltransferase activity"/>
    <property type="evidence" value="ECO:0007669"/>
    <property type="project" value="InterPro"/>
</dbReference>
<gene>
    <name evidence="4" type="primary">mdmC</name>
    <name evidence="4" type="ordered locus">XAC2121</name>
</gene>
<dbReference type="PROSITE" id="PS51682">
    <property type="entry name" value="SAM_OMT_I"/>
    <property type="match status" value="1"/>
</dbReference>